<keyword evidence="4" id="KW-1185">Reference proteome</keyword>
<proteinExistence type="predicted"/>
<feature type="region of interest" description="Disordered" evidence="1">
    <location>
        <begin position="32"/>
        <end position="104"/>
    </location>
</feature>
<dbReference type="Pfam" id="PF03551">
    <property type="entry name" value="PadR"/>
    <property type="match status" value="1"/>
</dbReference>
<feature type="compositionally biased region" description="Basic and acidic residues" evidence="1">
    <location>
        <begin position="287"/>
        <end position="312"/>
    </location>
</feature>
<gene>
    <name evidence="3" type="ORF">FB381_0002</name>
</gene>
<dbReference type="GO" id="GO:0003677">
    <property type="term" value="F:DNA binding"/>
    <property type="evidence" value="ECO:0007669"/>
    <property type="project" value="UniProtKB-KW"/>
</dbReference>
<feature type="compositionally biased region" description="Gly residues" evidence="1">
    <location>
        <begin position="49"/>
        <end position="78"/>
    </location>
</feature>
<dbReference type="EMBL" id="VFOV01000001">
    <property type="protein sequence ID" value="TQL66154.1"/>
    <property type="molecule type" value="Genomic_DNA"/>
</dbReference>
<accession>A0A543A0R3</accession>
<dbReference type="Gene3D" id="1.10.10.10">
    <property type="entry name" value="Winged helix-like DNA-binding domain superfamily/Winged helix DNA-binding domain"/>
    <property type="match status" value="1"/>
</dbReference>
<dbReference type="InterPro" id="IPR036390">
    <property type="entry name" value="WH_DNA-bd_sf"/>
</dbReference>
<dbReference type="Proteomes" id="UP000320209">
    <property type="component" value="Unassembled WGS sequence"/>
</dbReference>
<evidence type="ECO:0000313" key="4">
    <source>
        <dbReference type="Proteomes" id="UP000320209"/>
    </source>
</evidence>
<sequence>MQSSGRVDRLGPVNKEKLMTYNNSNPWGEWIDQMGREFGKGGPRRSHGWQGGPGWGGPGWGGPGGPGWQGGHGRGRGPAGPPPWISALLGFDNQPPQRPGPRVRRGDVRSAIIYVLAEAAEQSQVINGYQVIQQISERSSGEWRPSPGSVYPTIQQLEDEGLVESDDEHGRRAIRLSAAGKTYAADHSDELAAVWKPFDKAADNARAQGRGGRGGQGVGDLAGFGILGGELAQVLPAVWQLATSGTDSQRQAAADILADTRRKLYGLLAAGDDDAVHGEGEITAEQVDQHGDEHGDEHGDDHGETEGDSPKA</sequence>
<comment type="caution">
    <text evidence="3">The sequence shown here is derived from an EMBL/GenBank/DDBJ whole genome shotgun (WGS) entry which is preliminary data.</text>
</comment>
<keyword evidence="3" id="KW-0238">DNA-binding</keyword>
<reference evidence="3 4" key="1">
    <citation type="submission" date="2019-06" db="EMBL/GenBank/DDBJ databases">
        <title>Sequencing the genomes of 1000 actinobacteria strains.</title>
        <authorList>
            <person name="Klenk H.-P."/>
        </authorList>
    </citation>
    <scope>NUCLEOTIDE SEQUENCE [LARGE SCALE GENOMIC DNA]</scope>
    <source>
        <strain evidence="3 4">DSM 25218</strain>
    </source>
</reference>
<dbReference type="AlphaFoldDB" id="A0A543A0R3"/>
<dbReference type="PANTHER" id="PTHR43252">
    <property type="entry name" value="TRANSCRIPTIONAL REGULATOR YQJI"/>
    <property type="match status" value="1"/>
</dbReference>
<feature type="domain" description="Transcription regulator PadR N-terminal" evidence="2">
    <location>
        <begin position="124"/>
        <end position="184"/>
    </location>
</feature>
<dbReference type="SUPFAM" id="SSF46785">
    <property type="entry name" value="Winged helix' DNA-binding domain"/>
    <property type="match status" value="1"/>
</dbReference>
<evidence type="ECO:0000313" key="3">
    <source>
        <dbReference type="EMBL" id="TQL66154.1"/>
    </source>
</evidence>
<feature type="region of interest" description="Disordered" evidence="1">
    <location>
        <begin position="275"/>
        <end position="312"/>
    </location>
</feature>
<evidence type="ECO:0000259" key="2">
    <source>
        <dbReference type="Pfam" id="PF03551"/>
    </source>
</evidence>
<evidence type="ECO:0000256" key="1">
    <source>
        <dbReference type="SAM" id="MobiDB-lite"/>
    </source>
</evidence>
<organism evidence="3 4">
    <name type="scientific">Nocardioides albertanoniae</name>
    <dbReference type="NCBI Taxonomy" id="1175486"/>
    <lineage>
        <taxon>Bacteria</taxon>
        <taxon>Bacillati</taxon>
        <taxon>Actinomycetota</taxon>
        <taxon>Actinomycetes</taxon>
        <taxon>Propionibacteriales</taxon>
        <taxon>Nocardioidaceae</taxon>
        <taxon>Nocardioides</taxon>
    </lineage>
</organism>
<protein>
    <submittedName>
        <fullName evidence="3">DNA-binding PadR family transcriptional regulator</fullName>
    </submittedName>
</protein>
<name>A0A543A0R3_9ACTN</name>
<dbReference type="InterPro" id="IPR036388">
    <property type="entry name" value="WH-like_DNA-bd_sf"/>
</dbReference>
<dbReference type="InterPro" id="IPR005149">
    <property type="entry name" value="Tscrpt_reg_PadR_N"/>
</dbReference>
<dbReference type="PANTHER" id="PTHR43252:SF2">
    <property type="entry name" value="TRANSCRIPTION REGULATOR, PADR-LIKE FAMILY"/>
    <property type="match status" value="1"/>
</dbReference>